<dbReference type="KEGG" id="sale:EPH95_09530"/>
<dbReference type="PANTHER" id="PTHR30404:SF0">
    <property type="entry name" value="N-ACETYLMURAMOYL-L-ALANINE AMIDASE AMIC"/>
    <property type="match status" value="1"/>
</dbReference>
<sequence length="190" mass="21005">MQRIYMDPGHGGSDSGATGHGMAEKDIVLDIGLQMSVYLRENFEGMYRRMSRTSDTFVSLQDRTNDANSWGADVFVSIHANGFDGRARGFETYIHDSNPTWARELQRIMHPRVLEGMQTFDALIPDRGQQLANFHVLRESQANAILTENLFVDNATDADLLQDPAFISAVAAEHAEAVAAFLGLTPISSD</sequence>
<accession>A0A514LHQ4</accession>
<dbReference type="Pfam" id="PF01520">
    <property type="entry name" value="Amidase_3"/>
    <property type="match status" value="1"/>
</dbReference>
<evidence type="ECO:0000256" key="1">
    <source>
        <dbReference type="ARBA" id="ARBA00022801"/>
    </source>
</evidence>
<dbReference type="OrthoDB" id="9763643at2"/>
<proteinExistence type="predicted"/>
<feature type="domain" description="MurNAc-LAA" evidence="2">
    <location>
        <begin position="64"/>
        <end position="179"/>
    </location>
</feature>
<dbReference type="SMART" id="SM00646">
    <property type="entry name" value="Ami_3"/>
    <property type="match status" value="1"/>
</dbReference>
<dbReference type="GO" id="GO:0009253">
    <property type="term" value="P:peptidoglycan catabolic process"/>
    <property type="evidence" value="ECO:0007669"/>
    <property type="project" value="InterPro"/>
</dbReference>
<keyword evidence="1" id="KW-0378">Hydrolase</keyword>
<dbReference type="EMBL" id="CP035485">
    <property type="protein sequence ID" value="QDI91388.1"/>
    <property type="molecule type" value="Genomic_DNA"/>
</dbReference>
<dbReference type="AlphaFoldDB" id="A0A514LHQ4"/>
<dbReference type="InterPro" id="IPR050695">
    <property type="entry name" value="N-acetylmuramoyl_amidase_3"/>
</dbReference>
<evidence type="ECO:0000313" key="3">
    <source>
        <dbReference type="EMBL" id="QDI91388.1"/>
    </source>
</evidence>
<dbReference type="Proteomes" id="UP000319756">
    <property type="component" value="Chromosome"/>
</dbReference>
<evidence type="ECO:0000313" key="4">
    <source>
        <dbReference type="Proteomes" id="UP000319756"/>
    </source>
</evidence>
<keyword evidence="4" id="KW-1185">Reference proteome</keyword>
<dbReference type="GO" id="GO:0030288">
    <property type="term" value="C:outer membrane-bounded periplasmic space"/>
    <property type="evidence" value="ECO:0007669"/>
    <property type="project" value="TreeGrafter"/>
</dbReference>
<dbReference type="SUPFAM" id="SSF53187">
    <property type="entry name" value="Zn-dependent exopeptidases"/>
    <property type="match status" value="1"/>
</dbReference>
<dbReference type="PANTHER" id="PTHR30404">
    <property type="entry name" value="N-ACETYLMURAMOYL-L-ALANINE AMIDASE"/>
    <property type="match status" value="1"/>
</dbReference>
<gene>
    <name evidence="3" type="ORF">EPH95_09530</name>
</gene>
<evidence type="ECO:0000259" key="2">
    <source>
        <dbReference type="SMART" id="SM00646"/>
    </source>
</evidence>
<dbReference type="InterPro" id="IPR002508">
    <property type="entry name" value="MurNAc-LAA_cat"/>
</dbReference>
<organism evidence="3 4">
    <name type="scientific">Salicibibacter halophilus</name>
    <dbReference type="NCBI Taxonomy" id="2502791"/>
    <lineage>
        <taxon>Bacteria</taxon>
        <taxon>Bacillati</taxon>
        <taxon>Bacillota</taxon>
        <taxon>Bacilli</taxon>
        <taxon>Bacillales</taxon>
        <taxon>Bacillaceae</taxon>
        <taxon>Salicibibacter</taxon>
    </lineage>
</organism>
<dbReference type="GO" id="GO:0008745">
    <property type="term" value="F:N-acetylmuramoyl-L-alanine amidase activity"/>
    <property type="evidence" value="ECO:0007669"/>
    <property type="project" value="InterPro"/>
</dbReference>
<dbReference type="CDD" id="cd02696">
    <property type="entry name" value="MurNAc-LAA"/>
    <property type="match status" value="1"/>
</dbReference>
<name>A0A514LHQ4_9BACI</name>
<protein>
    <submittedName>
        <fullName evidence="3">N-acetylmuramoyl-L-alanine amidase</fullName>
    </submittedName>
</protein>
<dbReference type="RefSeq" id="WP_142089436.1">
    <property type="nucleotide sequence ID" value="NZ_CP035485.1"/>
</dbReference>
<dbReference type="Gene3D" id="3.40.630.40">
    <property type="entry name" value="Zn-dependent exopeptidases"/>
    <property type="match status" value="1"/>
</dbReference>
<reference evidence="4" key="1">
    <citation type="submission" date="2019-01" db="EMBL/GenBank/DDBJ databases">
        <title>Genomic analysis of Salicibibacter sp. NKC3-5.</title>
        <authorList>
            <person name="Oh Y.J."/>
        </authorList>
    </citation>
    <scope>NUCLEOTIDE SEQUENCE [LARGE SCALE GENOMIC DNA]</scope>
    <source>
        <strain evidence="4">NKC3-5</strain>
    </source>
</reference>